<evidence type="ECO:0000256" key="1">
    <source>
        <dbReference type="SAM" id="Phobius"/>
    </source>
</evidence>
<keyword evidence="1" id="KW-1133">Transmembrane helix</keyword>
<gene>
    <name evidence="2" type="ORF">EEJ31_12865</name>
</gene>
<dbReference type="OrthoDB" id="5125140at2"/>
<keyword evidence="1" id="KW-0812">Transmembrane</keyword>
<proteinExistence type="predicted"/>
<feature type="transmembrane region" description="Helical" evidence="1">
    <location>
        <begin position="68"/>
        <end position="87"/>
    </location>
</feature>
<keyword evidence="3" id="KW-1185">Reference proteome</keyword>
<name>A0A3M8KU81_9MICO</name>
<evidence type="ECO:0000313" key="3">
    <source>
        <dbReference type="Proteomes" id="UP000279859"/>
    </source>
</evidence>
<evidence type="ECO:0008006" key="4">
    <source>
        <dbReference type="Google" id="ProtNLM"/>
    </source>
</evidence>
<evidence type="ECO:0000313" key="2">
    <source>
        <dbReference type="EMBL" id="RNE56830.1"/>
    </source>
</evidence>
<accession>A0A3M8KU81</accession>
<dbReference type="AlphaFoldDB" id="A0A3M8KU81"/>
<feature type="transmembrane region" description="Helical" evidence="1">
    <location>
        <begin position="93"/>
        <end position="116"/>
    </location>
</feature>
<comment type="caution">
    <text evidence="2">The sequence shown here is derived from an EMBL/GenBank/DDBJ whole genome shotgun (WGS) entry which is preliminary data.</text>
</comment>
<feature type="transmembrane region" description="Helical" evidence="1">
    <location>
        <begin position="36"/>
        <end position="56"/>
    </location>
</feature>
<dbReference type="Proteomes" id="UP000279859">
    <property type="component" value="Unassembled WGS sequence"/>
</dbReference>
<reference evidence="2 3" key="1">
    <citation type="submission" date="2018-11" db="EMBL/GenBank/DDBJ databases">
        <title>Cryobacterium sp. nov., isolated from rhizosphere soil of lettuce.</title>
        <authorList>
            <person name="Wang Y."/>
        </authorList>
    </citation>
    <scope>NUCLEOTIDE SEQUENCE [LARGE SCALE GENOMIC DNA]</scope>
    <source>
        <strain evidence="2 3">NEAU-85</strain>
    </source>
</reference>
<sequence length="127" mass="13094">MLVLAALLALEALALWLVAGWEFIELLTQPAASEAGAIALLVLVIIAATWVSAIAVNVLRRRGWIRGAAVTWQVVQVAVGIGFLQGVDANIGLGLALIIPSILVVGLLFTPSVLAATGAKDAGARTF</sequence>
<organism evidence="2 3">
    <name type="scientific">Cryobacterium tepidiphilum</name>
    <dbReference type="NCBI Taxonomy" id="2486026"/>
    <lineage>
        <taxon>Bacteria</taxon>
        <taxon>Bacillati</taxon>
        <taxon>Actinomycetota</taxon>
        <taxon>Actinomycetes</taxon>
        <taxon>Micrococcales</taxon>
        <taxon>Microbacteriaceae</taxon>
        <taxon>Cryobacterium</taxon>
    </lineage>
</organism>
<dbReference type="EMBL" id="RDSR01000026">
    <property type="protein sequence ID" value="RNE56830.1"/>
    <property type="molecule type" value="Genomic_DNA"/>
</dbReference>
<protein>
    <recommendedName>
        <fullName evidence="4">Histidine kinase</fullName>
    </recommendedName>
</protein>
<keyword evidence="1" id="KW-0472">Membrane</keyword>